<reference evidence="3" key="1">
    <citation type="submission" date="2018-11" db="EMBL/GenBank/DDBJ databases">
        <title>Complete genome sequence of Paenibacillus sp. ML311-T8.</title>
        <authorList>
            <person name="Nam Y.-D."/>
            <person name="Kang J."/>
            <person name="Chung W.-H."/>
            <person name="Park Y.S."/>
        </authorList>
    </citation>
    <scope>NUCLEOTIDE SEQUENCE [LARGE SCALE GENOMIC DNA]</scope>
    <source>
        <strain evidence="3">ML311-T8</strain>
    </source>
</reference>
<evidence type="ECO:0000256" key="1">
    <source>
        <dbReference type="SAM" id="Phobius"/>
    </source>
</evidence>
<feature type="transmembrane region" description="Helical" evidence="1">
    <location>
        <begin position="17"/>
        <end position="38"/>
    </location>
</feature>
<dbReference type="EMBL" id="CP034235">
    <property type="protein sequence ID" value="QGQ95089.1"/>
    <property type="molecule type" value="Genomic_DNA"/>
</dbReference>
<organism evidence="2 3">
    <name type="scientific">Paenibacillus psychroresistens</name>
    <dbReference type="NCBI Taxonomy" id="1778678"/>
    <lineage>
        <taxon>Bacteria</taxon>
        <taxon>Bacillati</taxon>
        <taxon>Bacillota</taxon>
        <taxon>Bacilli</taxon>
        <taxon>Bacillales</taxon>
        <taxon>Paenibacillaceae</taxon>
        <taxon>Paenibacillus</taxon>
    </lineage>
</organism>
<name>A0A6B8RG51_9BACL</name>
<dbReference type="Proteomes" id="UP000426246">
    <property type="component" value="Chromosome"/>
</dbReference>
<keyword evidence="1" id="KW-1133">Transmembrane helix</keyword>
<accession>A0A6B8RG51</accession>
<evidence type="ECO:0000313" key="2">
    <source>
        <dbReference type="EMBL" id="QGQ95089.1"/>
    </source>
</evidence>
<protein>
    <submittedName>
        <fullName evidence="2">Uncharacterized protein</fullName>
    </submittedName>
</protein>
<keyword evidence="3" id="KW-1185">Reference proteome</keyword>
<keyword evidence="1" id="KW-0472">Membrane</keyword>
<keyword evidence="1" id="KW-0812">Transmembrane</keyword>
<dbReference type="AlphaFoldDB" id="A0A6B8RG51"/>
<sequence length="100" mass="11888">MGTFNVGSDTEKSKMRLAIIVLLIRKVIIRLITIYQAIKYFFIHAVGRLDEAEKALTPPEERRKIYWEARITLLIYILHCRLLHLYPQYIASYVRRFASF</sequence>
<evidence type="ECO:0000313" key="3">
    <source>
        <dbReference type="Proteomes" id="UP000426246"/>
    </source>
</evidence>
<proteinExistence type="predicted"/>
<dbReference type="KEGG" id="ppsc:EHS13_09435"/>
<gene>
    <name evidence="2" type="ORF">EHS13_09435</name>
</gene>